<dbReference type="SUPFAM" id="SSF56784">
    <property type="entry name" value="HAD-like"/>
    <property type="match status" value="1"/>
</dbReference>
<dbReference type="InterPro" id="IPR036412">
    <property type="entry name" value="HAD-like_sf"/>
</dbReference>
<dbReference type="InterPro" id="IPR023214">
    <property type="entry name" value="HAD_sf"/>
</dbReference>
<organism evidence="1 2">
    <name type="scientific">Pontivivens ytuae</name>
    <dbReference type="NCBI Taxonomy" id="2789856"/>
    <lineage>
        <taxon>Bacteria</taxon>
        <taxon>Pseudomonadati</taxon>
        <taxon>Pseudomonadota</taxon>
        <taxon>Alphaproteobacteria</taxon>
        <taxon>Rhodobacterales</taxon>
        <taxon>Paracoccaceae</taxon>
        <taxon>Pontivivens</taxon>
    </lineage>
</organism>
<dbReference type="Proteomes" id="UP000594800">
    <property type="component" value="Chromosome"/>
</dbReference>
<gene>
    <name evidence="1" type="ORF">I0K15_12370</name>
</gene>
<evidence type="ECO:0000313" key="1">
    <source>
        <dbReference type="EMBL" id="QPH52608.1"/>
    </source>
</evidence>
<evidence type="ECO:0008006" key="3">
    <source>
        <dbReference type="Google" id="ProtNLM"/>
    </source>
</evidence>
<dbReference type="EMBL" id="CP064942">
    <property type="protein sequence ID" value="QPH52608.1"/>
    <property type="molecule type" value="Genomic_DNA"/>
</dbReference>
<accession>A0A7S9QAZ3</accession>
<dbReference type="AlphaFoldDB" id="A0A7S9QAZ3"/>
<keyword evidence="2" id="KW-1185">Reference proteome</keyword>
<protein>
    <recommendedName>
        <fullName evidence="3">Haloacid dehalogenase-like hydrolase</fullName>
    </recommendedName>
</protein>
<proteinExistence type="predicted"/>
<evidence type="ECO:0000313" key="2">
    <source>
        <dbReference type="Proteomes" id="UP000594800"/>
    </source>
</evidence>
<dbReference type="RefSeq" id="WP_196101819.1">
    <property type="nucleotide sequence ID" value="NZ_CP064942.1"/>
</dbReference>
<sequence length="202" mass="22246">MRIGIDFDNTIACYDGVFHRAAVDRGLIPPDVGMSKNAVRDHLNSSGRKEAFTELQGWIYGPGMDLVSPYPGFDIFVDAAVGVGHAIFIVSHKTRTPLAGPAYDLHSAARNFLDLRDITGPNRIAADAIFFEETKEAKVARIGELDCDVFIDDLPEILTMRGFPDETKALLFDPLRHHNGDHPALHHVGSWEEIGELLITLG</sequence>
<name>A0A7S9QAZ3_9RHOB</name>
<dbReference type="Gene3D" id="3.40.50.1000">
    <property type="entry name" value="HAD superfamily/HAD-like"/>
    <property type="match status" value="1"/>
</dbReference>
<dbReference type="KEGG" id="poz:I0K15_12370"/>
<reference evidence="1 2" key="1">
    <citation type="submission" date="2020-11" db="EMBL/GenBank/DDBJ databases">
        <title>Description of Pontivivens ytuae sp. nov. isolated from deep sea sediment of Mariana Trench.</title>
        <authorList>
            <person name="Wang Z."/>
            <person name="Sun Q.-L."/>
            <person name="Xu X.-D."/>
            <person name="Tang Y.-Z."/>
            <person name="Zhang J."/>
        </authorList>
    </citation>
    <scope>NUCLEOTIDE SEQUENCE [LARGE SCALE GENOMIC DNA]</scope>
    <source>
        <strain evidence="1 2">MT2928</strain>
    </source>
</reference>